<dbReference type="InterPro" id="IPR020846">
    <property type="entry name" value="MFS_dom"/>
</dbReference>
<feature type="transmembrane region" description="Helical" evidence="8">
    <location>
        <begin position="267"/>
        <end position="286"/>
    </location>
</feature>
<dbReference type="EMBL" id="FMYK01000001">
    <property type="protein sequence ID" value="SDB83515.1"/>
    <property type="molecule type" value="Genomic_DNA"/>
</dbReference>
<sequence length="381" mass="40857">MNVRAIILLITLMCAGALASGQLYLVLPIANETAQYYGISTSSASLIGTAFGLAYAFGFLLWGPISDRFGRYPSLLVGLALTASTTLCAGLMKDFQLLLLLRILQGICAASIPPIGLALLSESLSEKFKPIGLAMMSFSFIVAAPTAQYYAKATGWHFSTLLIAGGVVFALCFFSLISLGAKHFSGTSHHKNSLIESFHFLKNDPLIITAWLTSITVLFGFVIFQAEMHGTLNIYHWHESLLSAFTVCGMLASFVAGSLIQKFGATMMTCIGLLCSIFAMMITLIVPQMIGLAIVLIGTGTALTLSSIIYIVSSRADDASRGMAIAIYSFIVFLGASLAPIYVEMFSVGLTELFSIPLLLMLFSIVLLIIAQKKTRSDSVV</sequence>
<keyword evidence="5 8" id="KW-0812">Transmembrane</keyword>
<feature type="transmembrane region" description="Helical" evidence="8">
    <location>
        <begin position="43"/>
        <end position="62"/>
    </location>
</feature>
<comment type="subcellular location">
    <subcellularLocation>
        <location evidence="1">Cell membrane</location>
        <topology evidence="1">Multi-pass membrane protein</topology>
    </subcellularLocation>
</comment>
<protein>
    <submittedName>
        <fullName evidence="10">Predicted arabinose efflux permease, MFS family</fullName>
    </submittedName>
</protein>
<evidence type="ECO:0000259" key="9">
    <source>
        <dbReference type="PROSITE" id="PS50850"/>
    </source>
</evidence>
<evidence type="ECO:0000256" key="7">
    <source>
        <dbReference type="ARBA" id="ARBA00023136"/>
    </source>
</evidence>
<keyword evidence="7 8" id="KW-0472">Membrane</keyword>
<evidence type="ECO:0000256" key="2">
    <source>
        <dbReference type="ARBA" id="ARBA00008335"/>
    </source>
</evidence>
<keyword evidence="11" id="KW-1185">Reference proteome</keyword>
<feature type="transmembrane region" description="Helical" evidence="8">
    <location>
        <begin position="354"/>
        <end position="371"/>
    </location>
</feature>
<name>A0A1G6GP32_9GAMM</name>
<feature type="transmembrane region" description="Helical" evidence="8">
    <location>
        <begin position="324"/>
        <end position="342"/>
    </location>
</feature>
<dbReference type="Pfam" id="PF07690">
    <property type="entry name" value="MFS_1"/>
    <property type="match status" value="1"/>
</dbReference>
<evidence type="ECO:0000256" key="3">
    <source>
        <dbReference type="ARBA" id="ARBA00022448"/>
    </source>
</evidence>
<evidence type="ECO:0000256" key="6">
    <source>
        <dbReference type="ARBA" id="ARBA00022989"/>
    </source>
</evidence>
<dbReference type="GO" id="GO:0022857">
    <property type="term" value="F:transmembrane transporter activity"/>
    <property type="evidence" value="ECO:0007669"/>
    <property type="project" value="InterPro"/>
</dbReference>
<dbReference type="AlphaFoldDB" id="A0A1G6GP32"/>
<evidence type="ECO:0000313" key="10">
    <source>
        <dbReference type="EMBL" id="SDB83515.1"/>
    </source>
</evidence>
<feature type="transmembrane region" description="Helical" evidence="8">
    <location>
        <begin position="98"/>
        <end position="119"/>
    </location>
</feature>
<gene>
    <name evidence="10" type="ORF">SAMN05421749_101203</name>
</gene>
<dbReference type="GO" id="GO:0005886">
    <property type="term" value="C:plasma membrane"/>
    <property type="evidence" value="ECO:0007669"/>
    <property type="project" value="UniProtKB-SubCell"/>
</dbReference>
<feature type="domain" description="Major facilitator superfamily (MFS) profile" evidence="9">
    <location>
        <begin position="8"/>
        <end position="376"/>
    </location>
</feature>
<dbReference type="Gene3D" id="1.20.1250.20">
    <property type="entry name" value="MFS general substrate transporter like domains"/>
    <property type="match status" value="1"/>
</dbReference>
<evidence type="ECO:0000256" key="8">
    <source>
        <dbReference type="SAM" id="Phobius"/>
    </source>
</evidence>
<feature type="transmembrane region" description="Helical" evidence="8">
    <location>
        <begin position="156"/>
        <end position="181"/>
    </location>
</feature>
<organism evidence="10 11">
    <name type="scientific">Acinetobacter marinus</name>
    <dbReference type="NCBI Taxonomy" id="281375"/>
    <lineage>
        <taxon>Bacteria</taxon>
        <taxon>Pseudomonadati</taxon>
        <taxon>Pseudomonadota</taxon>
        <taxon>Gammaproteobacteria</taxon>
        <taxon>Moraxellales</taxon>
        <taxon>Moraxellaceae</taxon>
        <taxon>Acinetobacter</taxon>
    </lineage>
</organism>
<dbReference type="PANTHER" id="PTHR43271:SF2">
    <property type="entry name" value="BLL2771 PROTEIN"/>
    <property type="match status" value="1"/>
</dbReference>
<evidence type="ECO:0000256" key="5">
    <source>
        <dbReference type="ARBA" id="ARBA00022692"/>
    </source>
</evidence>
<dbReference type="InterPro" id="IPR036259">
    <property type="entry name" value="MFS_trans_sf"/>
</dbReference>
<dbReference type="OrthoDB" id="9814303at2"/>
<evidence type="ECO:0000313" key="11">
    <source>
        <dbReference type="Proteomes" id="UP000242317"/>
    </source>
</evidence>
<keyword evidence="4" id="KW-1003">Cell membrane</keyword>
<feature type="transmembrane region" description="Helical" evidence="8">
    <location>
        <begin position="206"/>
        <end position="226"/>
    </location>
</feature>
<dbReference type="SUPFAM" id="SSF103473">
    <property type="entry name" value="MFS general substrate transporter"/>
    <property type="match status" value="1"/>
</dbReference>
<reference evidence="11" key="1">
    <citation type="submission" date="2016-09" db="EMBL/GenBank/DDBJ databases">
        <authorList>
            <person name="Varghese N."/>
            <person name="Submissions S."/>
        </authorList>
    </citation>
    <scope>NUCLEOTIDE SEQUENCE [LARGE SCALE GENOMIC DNA]</scope>
    <source>
        <strain evidence="11">ANC 3699</strain>
    </source>
</reference>
<dbReference type="InterPro" id="IPR011701">
    <property type="entry name" value="MFS"/>
</dbReference>
<accession>A0A1G6GP32</accession>
<keyword evidence="3" id="KW-0813">Transport</keyword>
<dbReference type="RefSeq" id="WP_092614712.1">
    <property type="nucleotide sequence ID" value="NZ_FMYK01000001.1"/>
</dbReference>
<proteinExistence type="inferred from homology"/>
<feature type="transmembrane region" description="Helical" evidence="8">
    <location>
        <begin position="74"/>
        <end position="92"/>
    </location>
</feature>
<keyword evidence="6 8" id="KW-1133">Transmembrane helix</keyword>
<comment type="similarity">
    <text evidence="2">Belongs to the major facilitator superfamily.</text>
</comment>
<dbReference type="PROSITE" id="PS50850">
    <property type="entry name" value="MFS"/>
    <property type="match status" value="1"/>
</dbReference>
<evidence type="ECO:0000256" key="4">
    <source>
        <dbReference type="ARBA" id="ARBA00022475"/>
    </source>
</evidence>
<dbReference type="PANTHER" id="PTHR43271">
    <property type="entry name" value="BLL2771 PROTEIN"/>
    <property type="match status" value="1"/>
</dbReference>
<evidence type="ECO:0000256" key="1">
    <source>
        <dbReference type="ARBA" id="ARBA00004651"/>
    </source>
</evidence>
<feature type="transmembrane region" description="Helical" evidence="8">
    <location>
        <begin position="131"/>
        <end position="150"/>
    </location>
</feature>
<feature type="transmembrane region" description="Helical" evidence="8">
    <location>
        <begin position="292"/>
        <end position="312"/>
    </location>
</feature>
<dbReference type="Proteomes" id="UP000242317">
    <property type="component" value="Unassembled WGS sequence"/>
</dbReference>